<feature type="region of interest" description="Disordered" evidence="1">
    <location>
        <begin position="101"/>
        <end position="181"/>
    </location>
</feature>
<dbReference type="Proteomes" id="UP000601435">
    <property type="component" value="Unassembled WGS sequence"/>
</dbReference>
<feature type="compositionally biased region" description="Basic residues" evidence="1">
    <location>
        <begin position="344"/>
        <end position="357"/>
    </location>
</feature>
<name>A0A812ZG72_9DINO</name>
<feature type="region of interest" description="Disordered" evidence="1">
    <location>
        <begin position="312"/>
        <end position="357"/>
    </location>
</feature>
<proteinExistence type="predicted"/>
<reference evidence="2" key="1">
    <citation type="submission" date="2021-02" db="EMBL/GenBank/DDBJ databases">
        <authorList>
            <person name="Dougan E. K."/>
            <person name="Rhodes N."/>
            <person name="Thang M."/>
            <person name="Chan C."/>
        </authorList>
    </citation>
    <scope>NUCLEOTIDE SEQUENCE</scope>
</reference>
<evidence type="ECO:0000256" key="1">
    <source>
        <dbReference type="SAM" id="MobiDB-lite"/>
    </source>
</evidence>
<feature type="compositionally biased region" description="Basic and acidic residues" evidence="1">
    <location>
        <begin position="116"/>
        <end position="125"/>
    </location>
</feature>
<feature type="compositionally biased region" description="Basic and acidic residues" evidence="1">
    <location>
        <begin position="314"/>
        <end position="327"/>
    </location>
</feature>
<evidence type="ECO:0000313" key="2">
    <source>
        <dbReference type="EMBL" id="CAE7823905.1"/>
    </source>
</evidence>
<gene>
    <name evidence="2" type="primary">Catsper1</name>
    <name evidence="2" type="ORF">SNEC2469_LOCUS24553</name>
</gene>
<comment type="caution">
    <text evidence="2">The sequence shown here is derived from an EMBL/GenBank/DDBJ whole genome shotgun (WGS) entry which is preliminary data.</text>
</comment>
<dbReference type="EMBL" id="CAJNJA010047386">
    <property type="protein sequence ID" value="CAE7823905.1"/>
    <property type="molecule type" value="Genomic_DNA"/>
</dbReference>
<evidence type="ECO:0000313" key="3">
    <source>
        <dbReference type="Proteomes" id="UP000601435"/>
    </source>
</evidence>
<dbReference type="OrthoDB" id="10667372at2759"/>
<dbReference type="AlphaFoldDB" id="A0A812ZG72"/>
<protein>
    <submittedName>
        <fullName evidence="2">Catsper1 protein</fullName>
    </submittedName>
</protein>
<feature type="compositionally biased region" description="Basic residues" evidence="1">
    <location>
        <begin position="152"/>
        <end position="167"/>
    </location>
</feature>
<keyword evidence="3" id="KW-1185">Reference proteome</keyword>
<accession>A0A812ZG72</accession>
<feature type="region of interest" description="Disordered" evidence="1">
    <location>
        <begin position="51"/>
        <end position="70"/>
    </location>
</feature>
<organism evidence="2 3">
    <name type="scientific">Symbiodinium necroappetens</name>
    <dbReference type="NCBI Taxonomy" id="1628268"/>
    <lineage>
        <taxon>Eukaryota</taxon>
        <taxon>Sar</taxon>
        <taxon>Alveolata</taxon>
        <taxon>Dinophyceae</taxon>
        <taxon>Suessiales</taxon>
        <taxon>Symbiodiniaceae</taxon>
        <taxon>Symbiodinium</taxon>
    </lineage>
</organism>
<sequence length="543" mass="60259">MQSSYFVPFGVDVSRFLEGDAYIKLRWMTSEKKKAVQSILSGDSINQGLPGTLAPPAAGDPNAALPGAAGSSGLAAALASQKGKGTGYPQVHEAQADERELGGAADNLRQQGKNKRTVEDARTSEVDAPESYQDISSGRKPRESRESALRLSSKRKRKKSRKERKRSSSAGSTTSADDEPVFRLVSLPEGVDKKREMHERKPGHLANLTLLRYQELLERSTGREARTGAWPPNDPEMQTILTAIDYLASNDVLRALDVLIQHRKALELATEQGSWSQANLLELVNPSEERSYFRQELKAVQSEHIAELQLQRNPWEKKGRGAGKGDTDPEAAPFNMGDEEQKGNKKRNKGGKGGKHRGNIRIQEMLTTVSKHMHSAQYNRPLARIFNKVFHHIALERCPPLDTNVADELWLLLMALPAHWMNTKAKLDHRAWATDASEDGGGACHSVQISKVGEARAHLLAHDVECIGGSPAAPILVVEVYGGWPKPCFAVLGRRPHEVIFLDSNARARKLEKSHMLFALFYSKIEELTQEGVSRWRNMFRRV</sequence>